<sequence>MTRPVAPLSVFYRMQVVHERNQDNYFLFTRWGTIGSCSQFQTTPFESLEKAAAEFCKIFKSKAANDWFDRANFVHQTLKYRLHKLDYSSPSAVADVLEVSKWHRVPTKLTPLAFRRILNTGACPKLLAEALGRSQVDQPLGRLQKAPLDEARAMLKKIRALIPKVSAMQRLFFGEASSAETTADKVKAMANVLTEISVLSSRIFELVPVPGFQHTSVYPISNIPLWREWHAKIERTDDITLAARLLLGAQSQVRRMSPTDYVYRALDVRITPLASDSEELHLIERYVNRSAPGTCKLFAGPGAQPLPDTKAMSKAEREKAQRPRWQALQNIVCYNNEDLSDASLAGKALAAGSLFEEYARKGEAVCVKRPAESMPGLWLRTTSAEGDALAVQLTEREAASAVAAVYRLDRRGEGEGGPDGTLLFHGSGMVNSLSIISQGLQAKPPGVYHNGSAFGNGIYFANAFAKSRAYCSFHCGVGFILLCEVCPGRCFEGKEFRFQKDLHTAHLQAARKRLGLPPDAAPDEHEALRVASSTIHEQIQTGEIEDFTGTEYDSFHFQSGAAPDPTGDVTHPDGYRVPCGAVVQRPGGSKCGQGTAPKDEIVVYDAARVRRRYILELRDPAFVLTEVPRSDGAPAQQDDMHVDGGGGDGDDGEEVEGSDEDGDGDEHDE</sequence>
<evidence type="ECO:0000313" key="12">
    <source>
        <dbReference type="EMBL" id="CAD9505701.1"/>
    </source>
</evidence>
<dbReference type="InterPro" id="IPR050800">
    <property type="entry name" value="ARTD/PARP"/>
</dbReference>
<feature type="domain" description="PARP alpha-helical" evidence="10">
    <location>
        <begin position="103"/>
        <end position="247"/>
    </location>
</feature>
<dbReference type="GO" id="GO:0003950">
    <property type="term" value="F:NAD+ poly-ADP-ribosyltransferase activity"/>
    <property type="evidence" value="ECO:0007669"/>
    <property type="project" value="UniProtKB-UniRule"/>
</dbReference>
<dbReference type="EMBL" id="HBGW01008586">
    <property type="protein sequence ID" value="CAD9505701.1"/>
    <property type="molecule type" value="Transcribed_RNA"/>
</dbReference>
<keyword evidence="6" id="KW-0539">Nucleus</keyword>
<dbReference type="SUPFAM" id="SSF47587">
    <property type="entry name" value="Domain of poly(ADP-ribose) polymerase"/>
    <property type="match status" value="1"/>
</dbReference>
<dbReference type="InterPro" id="IPR036616">
    <property type="entry name" value="Poly(ADP-ribose)pol_reg_dom_sf"/>
</dbReference>
<organism evidence="12">
    <name type="scientific">Zooxanthella nutricula</name>
    <dbReference type="NCBI Taxonomy" id="1333877"/>
    <lineage>
        <taxon>Eukaryota</taxon>
        <taxon>Sar</taxon>
        <taxon>Alveolata</taxon>
        <taxon>Dinophyceae</taxon>
        <taxon>Peridiniales</taxon>
        <taxon>Peridiniales incertae sedis</taxon>
        <taxon>Zooxanthella</taxon>
    </lineage>
</organism>
<dbReference type="GO" id="GO:0016779">
    <property type="term" value="F:nucleotidyltransferase activity"/>
    <property type="evidence" value="ECO:0007669"/>
    <property type="project" value="UniProtKB-KW"/>
</dbReference>
<feature type="region of interest" description="Disordered" evidence="8">
    <location>
        <begin position="627"/>
        <end position="669"/>
    </location>
</feature>
<evidence type="ECO:0000256" key="6">
    <source>
        <dbReference type="ARBA" id="ARBA00023242"/>
    </source>
</evidence>
<accession>A0A7S2I1B3</accession>
<feature type="domain" description="WGR" evidence="11">
    <location>
        <begin position="1"/>
        <end position="80"/>
    </location>
</feature>
<dbReference type="InterPro" id="IPR012317">
    <property type="entry name" value="Poly(ADP-ribose)pol_cat_dom"/>
</dbReference>
<proteinExistence type="predicted"/>
<dbReference type="PROSITE" id="PS51060">
    <property type="entry name" value="PARP_ALPHA_HD"/>
    <property type="match status" value="1"/>
</dbReference>
<dbReference type="InterPro" id="IPR008893">
    <property type="entry name" value="WGR_domain"/>
</dbReference>
<evidence type="ECO:0000256" key="7">
    <source>
        <dbReference type="RuleBase" id="RU362114"/>
    </source>
</evidence>
<dbReference type="AlphaFoldDB" id="A0A7S2I1B3"/>
<dbReference type="SUPFAM" id="SSF142921">
    <property type="entry name" value="WGR domain-like"/>
    <property type="match status" value="1"/>
</dbReference>
<dbReference type="GO" id="GO:0070212">
    <property type="term" value="P:protein poly-ADP-ribosylation"/>
    <property type="evidence" value="ECO:0007669"/>
    <property type="project" value="TreeGrafter"/>
</dbReference>
<reference evidence="12" key="1">
    <citation type="submission" date="2021-01" db="EMBL/GenBank/DDBJ databases">
        <authorList>
            <person name="Corre E."/>
            <person name="Pelletier E."/>
            <person name="Niang G."/>
            <person name="Scheremetjew M."/>
            <person name="Finn R."/>
            <person name="Kale V."/>
            <person name="Holt S."/>
            <person name="Cochrane G."/>
            <person name="Meng A."/>
            <person name="Brown T."/>
            <person name="Cohen L."/>
        </authorList>
    </citation>
    <scope>NUCLEOTIDE SEQUENCE</scope>
    <source>
        <strain evidence="12">RCC3387</strain>
    </source>
</reference>
<feature type="region of interest" description="Disordered" evidence="8">
    <location>
        <begin position="299"/>
        <end position="319"/>
    </location>
</feature>
<dbReference type="EC" id="2.4.2.-" evidence="7"/>
<dbReference type="SUPFAM" id="SSF56399">
    <property type="entry name" value="ADP-ribosylation"/>
    <property type="match status" value="1"/>
</dbReference>
<evidence type="ECO:0000256" key="8">
    <source>
        <dbReference type="SAM" id="MobiDB-lite"/>
    </source>
</evidence>
<dbReference type="PANTHER" id="PTHR10459">
    <property type="entry name" value="DNA LIGASE"/>
    <property type="match status" value="1"/>
</dbReference>
<keyword evidence="4" id="KW-0548">Nucleotidyltransferase</keyword>
<dbReference type="PROSITE" id="PS51977">
    <property type="entry name" value="WGR"/>
    <property type="match status" value="1"/>
</dbReference>
<dbReference type="InterPro" id="IPR036930">
    <property type="entry name" value="WGR_dom_sf"/>
</dbReference>
<evidence type="ECO:0000259" key="9">
    <source>
        <dbReference type="PROSITE" id="PS51059"/>
    </source>
</evidence>
<dbReference type="CDD" id="cd07997">
    <property type="entry name" value="WGR_PARP"/>
    <property type="match status" value="1"/>
</dbReference>
<evidence type="ECO:0000256" key="2">
    <source>
        <dbReference type="ARBA" id="ARBA00022676"/>
    </source>
</evidence>
<dbReference type="GO" id="GO:0005730">
    <property type="term" value="C:nucleolus"/>
    <property type="evidence" value="ECO:0007669"/>
    <property type="project" value="TreeGrafter"/>
</dbReference>
<evidence type="ECO:0000256" key="1">
    <source>
        <dbReference type="ARBA" id="ARBA00004123"/>
    </source>
</evidence>
<keyword evidence="2 7" id="KW-0328">Glycosyltransferase</keyword>
<dbReference type="InterPro" id="IPR004102">
    <property type="entry name" value="Poly(ADP-ribose)pol_reg_dom"/>
</dbReference>
<dbReference type="Gene3D" id="2.20.140.10">
    <property type="entry name" value="WGR domain"/>
    <property type="match status" value="1"/>
</dbReference>
<dbReference type="Gene3D" id="1.20.142.10">
    <property type="entry name" value="Poly(ADP-ribose) polymerase, regulatory domain"/>
    <property type="match status" value="1"/>
</dbReference>
<dbReference type="GO" id="GO:1990404">
    <property type="term" value="F:NAD+-protein mono-ADP-ribosyltransferase activity"/>
    <property type="evidence" value="ECO:0007669"/>
    <property type="project" value="TreeGrafter"/>
</dbReference>
<evidence type="ECO:0000256" key="3">
    <source>
        <dbReference type="ARBA" id="ARBA00022679"/>
    </source>
</evidence>
<dbReference type="PANTHER" id="PTHR10459:SF108">
    <property type="entry name" value="POLY [ADP-RIBOSE] POLYMERASE"/>
    <property type="match status" value="1"/>
</dbReference>
<dbReference type="SMART" id="SM00773">
    <property type="entry name" value="WGR"/>
    <property type="match status" value="1"/>
</dbReference>
<dbReference type="Pfam" id="PF05406">
    <property type="entry name" value="WGR"/>
    <property type="match status" value="1"/>
</dbReference>
<dbReference type="Pfam" id="PF00644">
    <property type="entry name" value="PARP"/>
    <property type="match status" value="1"/>
</dbReference>
<keyword evidence="5 7" id="KW-0520">NAD</keyword>
<feature type="compositionally biased region" description="Acidic residues" evidence="8">
    <location>
        <begin position="648"/>
        <end position="669"/>
    </location>
</feature>
<evidence type="ECO:0000256" key="4">
    <source>
        <dbReference type="ARBA" id="ARBA00022695"/>
    </source>
</evidence>
<gene>
    <name evidence="12" type="ORF">BRAN1462_LOCUS5558</name>
</gene>
<dbReference type="GO" id="GO:0006302">
    <property type="term" value="P:double-strand break repair"/>
    <property type="evidence" value="ECO:0007669"/>
    <property type="project" value="TreeGrafter"/>
</dbReference>
<name>A0A7S2I1B3_9DINO</name>
<dbReference type="Gene3D" id="3.90.228.10">
    <property type="match status" value="1"/>
</dbReference>
<protein>
    <recommendedName>
        <fullName evidence="7">Poly [ADP-ribose] polymerase</fullName>
        <shortName evidence="7">PARP</shortName>
        <ecNumber evidence="7">2.4.2.-</ecNumber>
    </recommendedName>
</protein>
<comment type="subcellular location">
    <subcellularLocation>
        <location evidence="1">Nucleus</location>
    </subcellularLocation>
</comment>
<evidence type="ECO:0000259" key="11">
    <source>
        <dbReference type="PROSITE" id="PS51977"/>
    </source>
</evidence>
<evidence type="ECO:0000259" key="10">
    <source>
        <dbReference type="PROSITE" id="PS51060"/>
    </source>
</evidence>
<feature type="domain" description="PARP catalytic" evidence="9">
    <location>
        <begin position="257"/>
        <end position="626"/>
    </location>
</feature>
<dbReference type="PROSITE" id="PS51059">
    <property type="entry name" value="PARP_CATALYTIC"/>
    <property type="match status" value="1"/>
</dbReference>
<evidence type="ECO:0000256" key="5">
    <source>
        <dbReference type="ARBA" id="ARBA00023027"/>
    </source>
</evidence>
<keyword evidence="3 7" id="KW-0808">Transferase</keyword>